<sequence>MDEDEELLPEDDSVFDELANDTQLECSDALFEDSFSSVPDLQNVQTHTSTPMAPVRSSSRNRRVAVDGRSPISNGMNVRPGTPDLSSCRSGRSAESPSRPTTPVSEVSSPRRGRSAGLTSTPAVAEVSSPRRGRSAGLPATPAATEVPSPRRGRSSGSGPSSRPTTPEFSSSRRCRSRSSGAGPSSRATTSEPELCRTGRVVAVPAKKPSKQTGPRLKCPECPSTLANERTMAVHKKTHALKRAFARAAGPEEFMEKIPGLIIDAIDAILSDPLVGKWAEPLKIYSRAVKESFSDFGEEHDCLCKFLHESIYSILSNHSAIFSSSLVHTFYVGVNSLLNNKEFRIELRKYFVALDGVAVPCKEVINLFFGNIMFHLSTAVLLYFIRTIHKSTSNDEVRRKRSSDNISSRDFLEVSYYIGGSVVATFLFKAKKFGESNPSWKLFHDVLWSKFCRVEAIGNACAEGVRSWTEKRDRGGLKHISQEALDFFVVLFDFIMSMEGRDSSMPNDAVDVVLKDDTIVCLWDVLVGTSLEEEISLDFLMQMIRVCIRIVVKGIIKRKLNENIKKSIASVALRSRLAN</sequence>
<protein>
    <submittedName>
        <fullName evidence="4">Immunoglobulin A1 protease</fullName>
    </submittedName>
</protein>
<evidence type="ECO:0000313" key="4">
    <source>
        <dbReference type="EMBL" id="KAK3924774.1"/>
    </source>
</evidence>
<feature type="compositionally biased region" description="Low complexity" evidence="2">
    <location>
        <begin position="155"/>
        <end position="164"/>
    </location>
</feature>
<keyword evidence="4" id="KW-0645">Protease</keyword>
<evidence type="ECO:0000259" key="3">
    <source>
        <dbReference type="PROSITE" id="PS50157"/>
    </source>
</evidence>
<reference evidence="4" key="1">
    <citation type="submission" date="2021-07" db="EMBL/GenBank/DDBJ databases">
        <authorList>
            <person name="Catto M.A."/>
            <person name="Jacobson A."/>
            <person name="Kennedy G."/>
            <person name="Labadie P."/>
            <person name="Hunt B.G."/>
            <person name="Srinivasan R."/>
        </authorList>
    </citation>
    <scope>NUCLEOTIDE SEQUENCE</scope>
    <source>
        <strain evidence="4">PL_HMW_Pooled</strain>
        <tissue evidence="4">Head</tissue>
    </source>
</reference>
<dbReference type="Proteomes" id="UP001219518">
    <property type="component" value="Unassembled WGS sequence"/>
</dbReference>
<keyword evidence="1" id="KW-0479">Metal-binding</keyword>
<dbReference type="AlphaFoldDB" id="A0AAE1HNU5"/>
<feature type="domain" description="C2H2-type" evidence="3">
    <location>
        <begin position="217"/>
        <end position="244"/>
    </location>
</feature>
<comment type="caution">
    <text evidence="4">The sequence shown here is derived from an EMBL/GenBank/DDBJ whole genome shotgun (WGS) entry which is preliminary data.</text>
</comment>
<feature type="region of interest" description="Disordered" evidence="2">
    <location>
        <begin position="41"/>
        <end position="196"/>
    </location>
</feature>
<accession>A0AAE1HNU5</accession>
<keyword evidence="1" id="KW-0862">Zinc</keyword>
<feature type="compositionally biased region" description="Polar residues" evidence="2">
    <location>
        <begin position="84"/>
        <end position="108"/>
    </location>
</feature>
<keyword evidence="1" id="KW-0863">Zinc-finger</keyword>
<dbReference type="InterPro" id="IPR013087">
    <property type="entry name" value="Znf_C2H2_type"/>
</dbReference>
<dbReference type="GO" id="GO:0006508">
    <property type="term" value="P:proteolysis"/>
    <property type="evidence" value="ECO:0007669"/>
    <property type="project" value="UniProtKB-KW"/>
</dbReference>
<gene>
    <name evidence="4" type="ORF">KUF71_012908</name>
</gene>
<keyword evidence="4" id="KW-0378">Hydrolase</keyword>
<evidence type="ECO:0000256" key="2">
    <source>
        <dbReference type="SAM" id="MobiDB-lite"/>
    </source>
</evidence>
<dbReference type="GO" id="GO:0008270">
    <property type="term" value="F:zinc ion binding"/>
    <property type="evidence" value="ECO:0007669"/>
    <property type="project" value="UniProtKB-KW"/>
</dbReference>
<name>A0AAE1HNU5_9NEOP</name>
<evidence type="ECO:0000313" key="5">
    <source>
        <dbReference type="Proteomes" id="UP001219518"/>
    </source>
</evidence>
<keyword evidence="5" id="KW-1185">Reference proteome</keyword>
<dbReference type="PROSITE" id="PS50157">
    <property type="entry name" value="ZINC_FINGER_C2H2_2"/>
    <property type="match status" value="1"/>
</dbReference>
<dbReference type="GO" id="GO:0008233">
    <property type="term" value="F:peptidase activity"/>
    <property type="evidence" value="ECO:0007669"/>
    <property type="project" value="UniProtKB-KW"/>
</dbReference>
<dbReference type="PROSITE" id="PS00028">
    <property type="entry name" value="ZINC_FINGER_C2H2_1"/>
    <property type="match status" value="1"/>
</dbReference>
<evidence type="ECO:0000256" key="1">
    <source>
        <dbReference type="PROSITE-ProRule" id="PRU00042"/>
    </source>
</evidence>
<proteinExistence type="predicted"/>
<organism evidence="4 5">
    <name type="scientific">Frankliniella fusca</name>
    <dbReference type="NCBI Taxonomy" id="407009"/>
    <lineage>
        <taxon>Eukaryota</taxon>
        <taxon>Metazoa</taxon>
        <taxon>Ecdysozoa</taxon>
        <taxon>Arthropoda</taxon>
        <taxon>Hexapoda</taxon>
        <taxon>Insecta</taxon>
        <taxon>Pterygota</taxon>
        <taxon>Neoptera</taxon>
        <taxon>Paraneoptera</taxon>
        <taxon>Thysanoptera</taxon>
        <taxon>Terebrantia</taxon>
        <taxon>Thripoidea</taxon>
        <taxon>Thripidae</taxon>
        <taxon>Frankliniella</taxon>
    </lineage>
</organism>
<feature type="compositionally biased region" description="Polar residues" evidence="2">
    <location>
        <begin position="41"/>
        <end position="51"/>
    </location>
</feature>
<dbReference type="EMBL" id="JAHWGI010001199">
    <property type="protein sequence ID" value="KAK3924774.1"/>
    <property type="molecule type" value="Genomic_DNA"/>
</dbReference>
<feature type="compositionally biased region" description="Low complexity" evidence="2">
    <location>
        <begin position="178"/>
        <end position="191"/>
    </location>
</feature>
<reference evidence="4" key="2">
    <citation type="journal article" date="2023" name="BMC Genomics">
        <title>Pest status, molecular evolution, and epigenetic factors derived from the genome assembly of Frankliniella fusca, a thysanopteran phytovirus vector.</title>
        <authorList>
            <person name="Catto M.A."/>
            <person name="Labadie P.E."/>
            <person name="Jacobson A.L."/>
            <person name="Kennedy G.G."/>
            <person name="Srinivasan R."/>
            <person name="Hunt B.G."/>
        </authorList>
    </citation>
    <scope>NUCLEOTIDE SEQUENCE</scope>
    <source>
        <strain evidence="4">PL_HMW_Pooled</strain>
    </source>
</reference>